<dbReference type="Gene3D" id="3.30.930.10">
    <property type="entry name" value="Bira Bifunctional Protein, Domain 2"/>
    <property type="match status" value="1"/>
</dbReference>
<dbReference type="PANTHER" id="PTHR42918:SF15">
    <property type="entry name" value="LYSINE--TRNA LIGASE, CHLOROPLASTIC_MITOCHONDRIAL"/>
    <property type="match status" value="1"/>
</dbReference>
<evidence type="ECO:0000313" key="11">
    <source>
        <dbReference type="Proteomes" id="UP000178656"/>
    </source>
</evidence>
<comment type="subunit">
    <text evidence="7">Homodimer.</text>
</comment>
<dbReference type="NCBIfam" id="TIGR00499">
    <property type="entry name" value="lysS_bact"/>
    <property type="match status" value="1"/>
</dbReference>
<proteinExistence type="inferred from homology"/>
<evidence type="ECO:0000259" key="9">
    <source>
        <dbReference type="PROSITE" id="PS50862"/>
    </source>
</evidence>
<name>A0A1F5TCC5_9BACT</name>
<keyword evidence="7" id="KW-0963">Cytoplasm</keyword>
<reference evidence="10 11" key="1">
    <citation type="journal article" date="2016" name="Nat. Commun.">
        <title>Thousands of microbial genomes shed light on interconnected biogeochemical processes in an aquifer system.</title>
        <authorList>
            <person name="Anantharaman K."/>
            <person name="Brown C.T."/>
            <person name="Hug L.A."/>
            <person name="Sharon I."/>
            <person name="Castelle C.J."/>
            <person name="Probst A.J."/>
            <person name="Thomas B.C."/>
            <person name="Singh A."/>
            <person name="Wilkins M.J."/>
            <person name="Karaoz U."/>
            <person name="Brodie E.L."/>
            <person name="Williams K.H."/>
            <person name="Hubbard S.S."/>
            <person name="Banfield J.F."/>
        </authorList>
    </citation>
    <scope>NUCLEOTIDE SEQUENCE [LARGE SCALE GENOMIC DNA]</scope>
</reference>
<dbReference type="InterPro" id="IPR044136">
    <property type="entry name" value="Lys-tRNA-ligase_II_N"/>
</dbReference>
<evidence type="ECO:0000256" key="1">
    <source>
        <dbReference type="ARBA" id="ARBA00022598"/>
    </source>
</evidence>
<dbReference type="InterPro" id="IPR045864">
    <property type="entry name" value="aa-tRNA-synth_II/BPL/LPL"/>
</dbReference>
<dbReference type="Pfam" id="PF01336">
    <property type="entry name" value="tRNA_anti-codon"/>
    <property type="match status" value="1"/>
</dbReference>
<sequence length="497" mass="57411">MLDQTEEQIRLQKLEVLKSAGMHPYPEKFAKKQTLKQCYESAEGTKVQTAGRLVMFRDMGKLTFAHLQDWSGRTQIAFRFEDLGEENYKLLQKTIDLGDFIGVEGEMFRTHKGEITIMVKQWTFLGKALRPLPEKWHGLQDVEAKYRQRYLDLISNAETMERFKLRSAFIKALRDFYAKEGFIEVETPTLLHKATGAHARPYVTHNNGLDIDVFLRISHELPLKELIVGGFDKIFELGKAFRNEGIDPSHLPEHTHLEHYCAYWNFKDNMKFTEKMFKFLIKKLNLKSKINVTGKDGSKREVDFAVPWQKIDFVKLLKQDSGLDVSKYHDADKLRADLQAKNIMIEGMDNMGLATLIDNLYKKVSRPKIIGPCFLFNYPLELQPLARRSDKNANMVEQFQLVINGWEVVKAYSELVDPIDQEKRFVDQAKLKSAGDDEAMEVDYEFVEAMKHGMPPISGWGMGIDRILTILTEQDNLRDVVFFPLMRPEGESGQSKV</sequence>
<dbReference type="NCBIfam" id="NF001756">
    <property type="entry name" value="PRK00484.1"/>
    <property type="match status" value="1"/>
</dbReference>
<evidence type="ECO:0000256" key="3">
    <source>
        <dbReference type="ARBA" id="ARBA00022741"/>
    </source>
</evidence>
<dbReference type="EMBL" id="MFGM01000032">
    <property type="protein sequence ID" value="OGF36622.1"/>
    <property type="molecule type" value="Genomic_DNA"/>
</dbReference>
<dbReference type="InterPro" id="IPR012340">
    <property type="entry name" value="NA-bd_OB-fold"/>
</dbReference>
<dbReference type="GO" id="GO:0004824">
    <property type="term" value="F:lysine-tRNA ligase activity"/>
    <property type="evidence" value="ECO:0007669"/>
    <property type="project" value="UniProtKB-UniRule"/>
</dbReference>
<comment type="similarity">
    <text evidence="7">Belongs to the class-II aminoacyl-tRNA synthetase family.</text>
</comment>
<comment type="catalytic activity">
    <reaction evidence="6 7 8">
        <text>tRNA(Lys) + L-lysine + ATP = L-lysyl-tRNA(Lys) + AMP + diphosphate</text>
        <dbReference type="Rhea" id="RHEA:20792"/>
        <dbReference type="Rhea" id="RHEA-COMP:9696"/>
        <dbReference type="Rhea" id="RHEA-COMP:9697"/>
        <dbReference type="ChEBI" id="CHEBI:30616"/>
        <dbReference type="ChEBI" id="CHEBI:32551"/>
        <dbReference type="ChEBI" id="CHEBI:33019"/>
        <dbReference type="ChEBI" id="CHEBI:78442"/>
        <dbReference type="ChEBI" id="CHEBI:78529"/>
        <dbReference type="ChEBI" id="CHEBI:456215"/>
        <dbReference type="EC" id="6.1.1.6"/>
    </reaction>
</comment>
<dbReference type="GO" id="GO:0005524">
    <property type="term" value="F:ATP binding"/>
    <property type="evidence" value="ECO:0007669"/>
    <property type="project" value="UniProtKB-UniRule"/>
</dbReference>
<dbReference type="InterPro" id="IPR006195">
    <property type="entry name" value="aa-tRNA-synth_II"/>
</dbReference>
<gene>
    <name evidence="7" type="primary">lysS</name>
    <name evidence="10" type="ORF">A2482_03895</name>
</gene>
<evidence type="ECO:0000256" key="4">
    <source>
        <dbReference type="ARBA" id="ARBA00022840"/>
    </source>
</evidence>
<evidence type="ECO:0000256" key="8">
    <source>
        <dbReference type="RuleBase" id="RU000336"/>
    </source>
</evidence>
<evidence type="ECO:0000313" key="10">
    <source>
        <dbReference type="EMBL" id="OGF36622.1"/>
    </source>
</evidence>
<dbReference type="PANTHER" id="PTHR42918">
    <property type="entry name" value="LYSYL-TRNA SYNTHETASE"/>
    <property type="match status" value="1"/>
</dbReference>
<accession>A0A1F5TCC5</accession>
<dbReference type="HAMAP" id="MF_00252">
    <property type="entry name" value="Lys_tRNA_synth_class2"/>
    <property type="match status" value="1"/>
</dbReference>
<organism evidence="10 11">
    <name type="scientific">Candidatus Falkowbacteria bacterium RIFOXYC2_FULL_48_21</name>
    <dbReference type="NCBI Taxonomy" id="1798005"/>
    <lineage>
        <taxon>Bacteria</taxon>
        <taxon>Candidatus Falkowiibacteriota</taxon>
    </lineage>
</organism>
<comment type="subcellular location">
    <subcellularLocation>
        <location evidence="7">Cytoplasm</location>
    </subcellularLocation>
</comment>
<evidence type="ECO:0000256" key="5">
    <source>
        <dbReference type="ARBA" id="ARBA00023146"/>
    </source>
</evidence>
<dbReference type="Gene3D" id="2.40.50.140">
    <property type="entry name" value="Nucleic acid-binding proteins"/>
    <property type="match status" value="1"/>
</dbReference>
<evidence type="ECO:0000256" key="6">
    <source>
        <dbReference type="ARBA" id="ARBA00048573"/>
    </source>
</evidence>
<dbReference type="EC" id="6.1.1.6" evidence="7"/>
<feature type="binding site" evidence="7">
    <location>
        <position position="407"/>
    </location>
    <ligand>
        <name>Mg(2+)</name>
        <dbReference type="ChEBI" id="CHEBI:18420"/>
        <label>2</label>
    </ligand>
</feature>
<dbReference type="SUPFAM" id="SSF50249">
    <property type="entry name" value="Nucleic acid-binding proteins"/>
    <property type="match status" value="1"/>
</dbReference>
<evidence type="ECO:0000256" key="2">
    <source>
        <dbReference type="ARBA" id="ARBA00022723"/>
    </source>
</evidence>
<dbReference type="GO" id="GO:0000049">
    <property type="term" value="F:tRNA binding"/>
    <property type="evidence" value="ECO:0007669"/>
    <property type="project" value="TreeGrafter"/>
</dbReference>
<dbReference type="InterPro" id="IPR018149">
    <property type="entry name" value="Lys-tRNA-synth_II_C"/>
</dbReference>
<keyword evidence="7 8" id="KW-0460">Magnesium</keyword>
<keyword evidence="5 7" id="KW-0030">Aminoacyl-tRNA synthetase</keyword>
<dbReference type="SUPFAM" id="SSF55681">
    <property type="entry name" value="Class II aaRS and biotin synthetases"/>
    <property type="match status" value="1"/>
</dbReference>
<comment type="caution">
    <text evidence="7">Lacks conserved residue(s) required for the propagation of feature annotation.</text>
</comment>
<dbReference type="InterPro" id="IPR002313">
    <property type="entry name" value="Lys-tRNA-ligase_II"/>
</dbReference>
<dbReference type="CDD" id="cd04322">
    <property type="entry name" value="LysRS_N"/>
    <property type="match status" value="1"/>
</dbReference>
<comment type="cofactor">
    <cofactor evidence="7 8">
        <name>Mg(2+)</name>
        <dbReference type="ChEBI" id="CHEBI:18420"/>
    </cofactor>
    <text evidence="7 8">Binds 3 Mg(2+) ions per subunit.</text>
</comment>
<dbReference type="Pfam" id="PF00152">
    <property type="entry name" value="tRNA-synt_2"/>
    <property type="match status" value="1"/>
</dbReference>
<dbReference type="PROSITE" id="PS50862">
    <property type="entry name" value="AA_TRNA_LIGASE_II"/>
    <property type="match status" value="1"/>
</dbReference>
<evidence type="ECO:0000256" key="7">
    <source>
        <dbReference type="HAMAP-Rule" id="MF_00252"/>
    </source>
</evidence>
<dbReference type="Proteomes" id="UP000178656">
    <property type="component" value="Unassembled WGS sequence"/>
</dbReference>
<dbReference type="AlphaFoldDB" id="A0A1F5TCC5"/>
<keyword evidence="1 7" id="KW-0436">Ligase</keyword>
<protein>
    <recommendedName>
        <fullName evidence="7">Lysine--tRNA ligase</fullName>
        <ecNumber evidence="7">6.1.1.6</ecNumber>
    </recommendedName>
    <alternativeName>
        <fullName evidence="7">Lysyl-tRNA synthetase</fullName>
        <shortName evidence="7">LysRS</shortName>
    </alternativeName>
</protein>
<dbReference type="GO" id="GO:0006430">
    <property type="term" value="P:lysyl-tRNA aminoacylation"/>
    <property type="evidence" value="ECO:0007669"/>
    <property type="project" value="UniProtKB-UniRule"/>
</dbReference>
<dbReference type="PRINTS" id="PR00982">
    <property type="entry name" value="TRNASYNTHLYS"/>
</dbReference>
<dbReference type="GO" id="GO:0005829">
    <property type="term" value="C:cytosol"/>
    <property type="evidence" value="ECO:0007669"/>
    <property type="project" value="TreeGrafter"/>
</dbReference>
<feature type="domain" description="Aminoacyl-transfer RNA synthetases class-II family profile" evidence="9">
    <location>
        <begin position="163"/>
        <end position="488"/>
    </location>
</feature>
<feature type="binding site" evidence="7">
    <location>
        <position position="407"/>
    </location>
    <ligand>
        <name>Mg(2+)</name>
        <dbReference type="ChEBI" id="CHEBI:18420"/>
        <label>1</label>
    </ligand>
</feature>
<keyword evidence="2 7" id="KW-0479">Metal-binding</keyword>
<keyword evidence="7" id="KW-0648">Protein biosynthesis</keyword>
<dbReference type="InterPro" id="IPR004365">
    <property type="entry name" value="NA-bd_OB_tRNA"/>
</dbReference>
<dbReference type="GO" id="GO:0000287">
    <property type="term" value="F:magnesium ion binding"/>
    <property type="evidence" value="ECO:0007669"/>
    <property type="project" value="UniProtKB-UniRule"/>
</dbReference>
<dbReference type="InterPro" id="IPR004364">
    <property type="entry name" value="Aa-tRNA-synt_II"/>
</dbReference>
<comment type="caution">
    <text evidence="10">The sequence shown here is derived from an EMBL/GenBank/DDBJ whole genome shotgun (WGS) entry which is preliminary data.</text>
</comment>
<keyword evidence="3 7" id="KW-0547">Nucleotide-binding</keyword>
<keyword evidence="4 7" id="KW-0067">ATP-binding</keyword>